<gene>
    <name evidence="1" type="ORF">NPIL_697111</name>
</gene>
<comment type="caution">
    <text evidence="1">The sequence shown here is derived from an EMBL/GenBank/DDBJ whole genome shotgun (WGS) entry which is preliminary data.</text>
</comment>
<name>A0A8X6MWZ9_NEPPI</name>
<reference evidence="1" key="1">
    <citation type="submission" date="2020-08" db="EMBL/GenBank/DDBJ databases">
        <title>Multicomponent nature underlies the extraordinary mechanical properties of spider dragline silk.</title>
        <authorList>
            <person name="Kono N."/>
            <person name="Nakamura H."/>
            <person name="Mori M."/>
            <person name="Yoshida Y."/>
            <person name="Ohtoshi R."/>
            <person name="Malay A.D."/>
            <person name="Moran D.A.P."/>
            <person name="Tomita M."/>
            <person name="Numata K."/>
            <person name="Arakawa K."/>
        </authorList>
    </citation>
    <scope>NUCLEOTIDE SEQUENCE</scope>
</reference>
<proteinExistence type="predicted"/>
<dbReference type="AlphaFoldDB" id="A0A8X6MWZ9"/>
<dbReference type="EMBL" id="BMAW01003198">
    <property type="protein sequence ID" value="GFS82325.1"/>
    <property type="molecule type" value="Genomic_DNA"/>
</dbReference>
<protein>
    <submittedName>
        <fullName evidence="1">Uncharacterized protein</fullName>
    </submittedName>
</protein>
<keyword evidence="2" id="KW-1185">Reference proteome</keyword>
<evidence type="ECO:0000313" key="1">
    <source>
        <dbReference type="EMBL" id="GFS82325.1"/>
    </source>
</evidence>
<sequence>MKTERAVLQRWIQRCGLSTCITDPAGFKWCVSSSLTITTQHSFTSTDPPSRSLVVSAVGPTTTPWEDQALFPRRKGTGQNWTDQHHHARFRGGIPRNHVLLTR</sequence>
<evidence type="ECO:0000313" key="2">
    <source>
        <dbReference type="Proteomes" id="UP000887013"/>
    </source>
</evidence>
<dbReference type="Proteomes" id="UP000887013">
    <property type="component" value="Unassembled WGS sequence"/>
</dbReference>
<organism evidence="1 2">
    <name type="scientific">Nephila pilipes</name>
    <name type="common">Giant wood spider</name>
    <name type="synonym">Nephila maculata</name>
    <dbReference type="NCBI Taxonomy" id="299642"/>
    <lineage>
        <taxon>Eukaryota</taxon>
        <taxon>Metazoa</taxon>
        <taxon>Ecdysozoa</taxon>
        <taxon>Arthropoda</taxon>
        <taxon>Chelicerata</taxon>
        <taxon>Arachnida</taxon>
        <taxon>Araneae</taxon>
        <taxon>Araneomorphae</taxon>
        <taxon>Entelegynae</taxon>
        <taxon>Araneoidea</taxon>
        <taxon>Nephilidae</taxon>
        <taxon>Nephila</taxon>
    </lineage>
</organism>
<accession>A0A8X6MWZ9</accession>